<keyword evidence="6 8" id="KW-0472">Membrane</keyword>
<feature type="transmembrane region" description="Helical" evidence="8">
    <location>
        <begin position="163"/>
        <end position="180"/>
    </location>
</feature>
<keyword evidence="5 8" id="KW-1133">Transmembrane helix</keyword>
<dbReference type="SUPFAM" id="SSF52540">
    <property type="entry name" value="P-loop containing nucleoside triphosphate hydrolases"/>
    <property type="match status" value="1"/>
</dbReference>
<dbReference type="PROSITE" id="PS50929">
    <property type="entry name" value="ABC_TM1F"/>
    <property type="match status" value="1"/>
</dbReference>
<dbReference type="Gene3D" id="1.20.1560.10">
    <property type="entry name" value="ABC transporter type 1, transmembrane domain"/>
    <property type="match status" value="1"/>
</dbReference>
<dbReference type="PROSITE" id="PS50893">
    <property type="entry name" value="ABC_TRANSPORTER_2"/>
    <property type="match status" value="1"/>
</dbReference>
<dbReference type="SMART" id="SM00382">
    <property type="entry name" value="AAA"/>
    <property type="match status" value="1"/>
</dbReference>
<dbReference type="FunFam" id="3.40.50.300:FF:000218">
    <property type="entry name" value="Multidrug ABC transporter ATP-binding protein"/>
    <property type="match status" value="1"/>
</dbReference>
<dbReference type="GO" id="GO:0005524">
    <property type="term" value="F:ATP binding"/>
    <property type="evidence" value="ECO:0007669"/>
    <property type="project" value="UniProtKB-KW"/>
</dbReference>
<evidence type="ECO:0000256" key="8">
    <source>
        <dbReference type="SAM" id="Phobius"/>
    </source>
</evidence>
<dbReference type="PANTHER" id="PTHR43394">
    <property type="entry name" value="ATP-DEPENDENT PERMEASE MDL1, MITOCHONDRIAL"/>
    <property type="match status" value="1"/>
</dbReference>
<keyword evidence="4 11" id="KW-0067">ATP-binding</keyword>
<feature type="domain" description="ABC transmembrane type-1" evidence="10">
    <location>
        <begin position="40"/>
        <end position="314"/>
    </location>
</feature>
<dbReference type="EMBL" id="JACHOB010000001">
    <property type="protein sequence ID" value="MBB4657678.1"/>
    <property type="molecule type" value="Genomic_DNA"/>
</dbReference>
<dbReference type="InterPro" id="IPR011527">
    <property type="entry name" value="ABC1_TM_dom"/>
</dbReference>
<gene>
    <name evidence="11" type="ORF">GGQ59_000178</name>
</gene>
<comment type="subcellular location">
    <subcellularLocation>
        <location evidence="1">Cell membrane</location>
        <topology evidence="1">Multi-pass membrane protein</topology>
    </subcellularLocation>
</comment>
<keyword evidence="2 8" id="KW-0812">Transmembrane</keyword>
<keyword evidence="3" id="KW-0547">Nucleotide-binding</keyword>
<dbReference type="InterPro" id="IPR039421">
    <property type="entry name" value="Type_1_exporter"/>
</dbReference>
<protein>
    <submittedName>
        <fullName evidence="11">ATP-binding cassette subfamily B multidrug efflux pump</fullName>
    </submittedName>
</protein>
<dbReference type="InterPro" id="IPR003439">
    <property type="entry name" value="ABC_transporter-like_ATP-bd"/>
</dbReference>
<feature type="transmembrane region" description="Helical" evidence="8">
    <location>
        <begin position="265"/>
        <end position="292"/>
    </location>
</feature>
<evidence type="ECO:0000259" key="10">
    <source>
        <dbReference type="PROSITE" id="PS50929"/>
    </source>
</evidence>
<sequence length="615" mass="67308">MFSWFERLVDPLPNERPVAPPDRFLPFVWHYVRPFRFLLLINILLAAAIGFVEVFAFDLVGRVVDWMGEAETAAAFWDAHGGHVLGIALMIGVLWPLLSLLDELVQLQGIMGNMPMMIRWRGHRYLLRQSTSFFASDFAGRLATKLMQTALGVRDTVVKLSNIMVYMAVYFGSALVLFAANDVRLSGPLVVWLIGYVVIMRIFLPRLRAVAEAQSEARSQLTGRIVDAYTNIATVKMFSSSEAEDAYARDGMGAMLRTVYPQMRLATALSLSLHVLNGFLIASTLSLGVWLWGRGDVTLGTVAFASTLSLRIQGLSHYFLWEVSNLFENIGMAQNGMETLARPLAVTDRTTDALEVPRGEVAYEGVRFAYGRGPAVIEDLSLTIAPGEKVGLIGRSGAGKSTLVSLLLRLYEPDEGSVRIDGQDVAAVTQDSLRRQIAVVSQDTSLLHRSIRENIAYGRPDATEADIIEAARKAEAWSFIAALRDDKGRQGLDALVGERGVKLSGGQRQRIALARVILKDAPILVLDEATSALDSEVEAAIQDRMDTITAGRTVLAIAHRLSTIAAMDRLVVMDAGRIVEMGTHAELLERGGLYASLWARQSGGFVAANEDVAAE</sequence>
<comment type="caution">
    <text evidence="11">The sequence shown here is derived from an EMBL/GenBank/DDBJ whole genome shotgun (WGS) entry which is preliminary data.</text>
</comment>
<proteinExistence type="predicted"/>
<reference evidence="11 12" key="1">
    <citation type="submission" date="2020-08" db="EMBL/GenBank/DDBJ databases">
        <title>Genomic Encyclopedia of Type Strains, Phase IV (KMG-IV): sequencing the most valuable type-strain genomes for metagenomic binning, comparative biology and taxonomic classification.</title>
        <authorList>
            <person name="Goeker M."/>
        </authorList>
    </citation>
    <scope>NUCLEOTIDE SEQUENCE [LARGE SCALE GENOMIC DNA]</scope>
    <source>
        <strain evidence="11 12">DSM 102850</strain>
    </source>
</reference>
<dbReference type="InterPro" id="IPR003593">
    <property type="entry name" value="AAA+_ATPase"/>
</dbReference>
<dbReference type="Pfam" id="PF00005">
    <property type="entry name" value="ABC_tran"/>
    <property type="match status" value="1"/>
</dbReference>
<dbReference type="GO" id="GO:0005886">
    <property type="term" value="C:plasma membrane"/>
    <property type="evidence" value="ECO:0007669"/>
    <property type="project" value="UniProtKB-SubCell"/>
</dbReference>
<evidence type="ECO:0000256" key="3">
    <source>
        <dbReference type="ARBA" id="ARBA00022741"/>
    </source>
</evidence>
<dbReference type="InterPro" id="IPR027417">
    <property type="entry name" value="P-loop_NTPase"/>
</dbReference>
<evidence type="ECO:0000256" key="6">
    <source>
        <dbReference type="ARBA" id="ARBA00023136"/>
    </source>
</evidence>
<evidence type="ECO:0000256" key="4">
    <source>
        <dbReference type="ARBA" id="ARBA00022840"/>
    </source>
</evidence>
<evidence type="ECO:0000256" key="5">
    <source>
        <dbReference type="ARBA" id="ARBA00022989"/>
    </source>
</evidence>
<organism evidence="11 12">
    <name type="scientific">Parvularcula dongshanensis</name>
    <dbReference type="NCBI Taxonomy" id="1173995"/>
    <lineage>
        <taxon>Bacteria</taxon>
        <taxon>Pseudomonadati</taxon>
        <taxon>Pseudomonadota</taxon>
        <taxon>Alphaproteobacteria</taxon>
        <taxon>Parvularculales</taxon>
        <taxon>Parvularculaceae</taxon>
        <taxon>Parvularcula</taxon>
    </lineage>
</organism>
<dbReference type="RefSeq" id="WP_183814976.1">
    <property type="nucleotide sequence ID" value="NZ_JACHOB010000001.1"/>
</dbReference>
<dbReference type="Proteomes" id="UP000563524">
    <property type="component" value="Unassembled WGS sequence"/>
</dbReference>
<dbReference type="InterPro" id="IPR036640">
    <property type="entry name" value="ABC1_TM_sf"/>
</dbReference>
<dbReference type="PANTHER" id="PTHR43394:SF1">
    <property type="entry name" value="ATP-BINDING CASSETTE SUB-FAMILY B MEMBER 10, MITOCHONDRIAL"/>
    <property type="match status" value="1"/>
</dbReference>
<comment type="function">
    <text evidence="7">Part of an ABC transporter complex. Transmembrane domains (TMD) form a pore in the inner membrane and the ATP-binding domain (NBD) is responsible for energy generation.</text>
</comment>
<evidence type="ECO:0000313" key="11">
    <source>
        <dbReference type="EMBL" id="MBB4657678.1"/>
    </source>
</evidence>
<name>A0A840I0H2_9PROT</name>
<dbReference type="InterPro" id="IPR017871">
    <property type="entry name" value="ABC_transporter-like_CS"/>
</dbReference>
<dbReference type="FunFam" id="1.20.1560.10:FF:000070">
    <property type="entry name" value="Multidrug ABC transporter ATP-binding protein"/>
    <property type="match status" value="1"/>
</dbReference>
<evidence type="ECO:0000256" key="1">
    <source>
        <dbReference type="ARBA" id="ARBA00004651"/>
    </source>
</evidence>
<keyword evidence="12" id="KW-1185">Reference proteome</keyword>
<evidence type="ECO:0000259" key="9">
    <source>
        <dbReference type="PROSITE" id="PS50893"/>
    </source>
</evidence>
<evidence type="ECO:0000313" key="12">
    <source>
        <dbReference type="Proteomes" id="UP000563524"/>
    </source>
</evidence>
<feature type="transmembrane region" description="Helical" evidence="8">
    <location>
        <begin position="80"/>
        <end position="101"/>
    </location>
</feature>
<dbReference type="AlphaFoldDB" id="A0A840I0H2"/>
<dbReference type="GO" id="GO:0015421">
    <property type="term" value="F:ABC-type oligopeptide transporter activity"/>
    <property type="evidence" value="ECO:0007669"/>
    <property type="project" value="TreeGrafter"/>
</dbReference>
<dbReference type="Pfam" id="PF00664">
    <property type="entry name" value="ABC_membrane"/>
    <property type="match status" value="1"/>
</dbReference>
<feature type="transmembrane region" description="Helical" evidence="8">
    <location>
        <begin position="37"/>
        <end position="60"/>
    </location>
</feature>
<evidence type="ECO:0000256" key="2">
    <source>
        <dbReference type="ARBA" id="ARBA00022692"/>
    </source>
</evidence>
<dbReference type="GO" id="GO:0016887">
    <property type="term" value="F:ATP hydrolysis activity"/>
    <property type="evidence" value="ECO:0007669"/>
    <property type="project" value="InterPro"/>
</dbReference>
<feature type="transmembrane region" description="Helical" evidence="8">
    <location>
        <begin position="186"/>
        <end position="204"/>
    </location>
</feature>
<dbReference type="PROSITE" id="PS00211">
    <property type="entry name" value="ABC_TRANSPORTER_1"/>
    <property type="match status" value="1"/>
</dbReference>
<feature type="domain" description="ABC transporter" evidence="9">
    <location>
        <begin position="361"/>
        <end position="600"/>
    </location>
</feature>
<dbReference type="SUPFAM" id="SSF90123">
    <property type="entry name" value="ABC transporter transmembrane region"/>
    <property type="match status" value="1"/>
</dbReference>
<evidence type="ECO:0000256" key="7">
    <source>
        <dbReference type="ARBA" id="ARBA00024725"/>
    </source>
</evidence>
<dbReference type="Gene3D" id="3.40.50.300">
    <property type="entry name" value="P-loop containing nucleotide triphosphate hydrolases"/>
    <property type="match status" value="1"/>
</dbReference>
<accession>A0A840I0H2</accession>